<dbReference type="GO" id="GO:0005829">
    <property type="term" value="C:cytosol"/>
    <property type="evidence" value="ECO:0007669"/>
    <property type="project" value="TreeGrafter"/>
</dbReference>
<proteinExistence type="inferred from homology"/>
<dbReference type="FunFam" id="3.30.310.50:FF:000001">
    <property type="entry name" value="Phosphoglucosamine mutase"/>
    <property type="match status" value="1"/>
</dbReference>
<feature type="domain" description="Alpha-D-phosphohexomutase C-terminal" evidence="7">
    <location>
        <begin position="373"/>
        <end position="439"/>
    </location>
</feature>
<dbReference type="InterPro" id="IPR016055">
    <property type="entry name" value="A-D-PHexomutase_a/b/a-I/II/III"/>
</dbReference>
<dbReference type="InterPro" id="IPR050060">
    <property type="entry name" value="Phosphoglucosamine_mutase"/>
</dbReference>
<dbReference type="InterPro" id="IPR005846">
    <property type="entry name" value="A-D-PHexomutase_a/b/a-III"/>
</dbReference>
<reference evidence="11 12" key="2">
    <citation type="submission" date="2019-05" db="EMBL/GenBank/DDBJ databases">
        <title>Genome evolution of the obligate endosymbiont Buchnera aphidicola.</title>
        <authorList>
            <person name="Moran N.A."/>
        </authorList>
    </citation>
    <scope>NUCLEOTIDE SEQUENCE [LARGE SCALE GENOMIC DNA]</scope>
    <source>
        <strain evidence="11 12">Hta</strain>
    </source>
</reference>
<dbReference type="NCBIfam" id="TIGR01455">
    <property type="entry name" value="glmM"/>
    <property type="match status" value="1"/>
</dbReference>
<evidence type="ECO:0000313" key="12">
    <source>
        <dbReference type="Proteomes" id="UP000298773"/>
    </source>
</evidence>
<comment type="PTM">
    <text evidence="6">Activated by phosphorylation.</text>
</comment>
<comment type="similarity">
    <text evidence="1 6">Belongs to the phosphohexose mutase family.</text>
</comment>
<dbReference type="InterPro" id="IPR036900">
    <property type="entry name" value="A-D-PHexomutase_C_sf"/>
</dbReference>
<evidence type="ECO:0000256" key="3">
    <source>
        <dbReference type="ARBA" id="ARBA00022723"/>
    </source>
</evidence>
<dbReference type="PANTHER" id="PTHR42946">
    <property type="entry name" value="PHOSPHOHEXOSE MUTASE"/>
    <property type="match status" value="1"/>
</dbReference>
<dbReference type="Pfam" id="PF02880">
    <property type="entry name" value="PGM_PMM_III"/>
    <property type="match status" value="1"/>
</dbReference>
<protein>
    <recommendedName>
        <fullName evidence="6">Phosphoglucosamine mutase</fullName>
        <ecNumber evidence="6">5.4.2.10</ecNumber>
    </recommendedName>
</protein>
<evidence type="ECO:0000256" key="1">
    <source>
        <dbReference type="ARBA" id="ARBA00010231"/>
    </source>
</evidence>
<dbReference type="Gene3D" id="3.30.310.50">
    <property type="entry name" value="Alpha-D-phosphohexomutase, C-terminal domain"/>
    <property type="match status" value="1"/>
</dbReference>
<dbReference type="Gene3D" id="3.40.120.10">
    <property type="entry name" value="Alpha-D-Glucose-1,6-Bisphosphate, subunit A, domain 3"/>
    <property type="match status" value="3"/>
</dbReference>
<sequence length="444" mass="49361">MAGLQYFKTDGIRGKVGKSPMTPDFLLKLGKAIGIVLGKKKEQKIIIGRDTRVSGLMLQSILEFGVLSTGISTLLVDCIPTPAIAYLTKFFNASAGVVISGSHNLFDDNGIKIFDKNGIKLTKQIEHNIEQHINNVRLYYHAKNFGFSSRIHNPEMQYINFCKKIYPNDFRLSKFTIILDCANGATYQIAPKIFQDLGAKVITLAISPNGININNNSGSTNVAYLKKKVLLEKADIGLALDGDGDRIIMIDHLGHIINGDHIIYIIAQEYLQQKKNIGGVVGTSMTNMGIILGLKKLGIPFYTSEIGDRNIYQTMLKNRCILGAEPSGHIILSDQNSTGDGIIASLQILSIMMNNKKTLYELSRKIKFFPQILINIPCKKEINLDKNTKIQTIISKYKKFLGKKSRILVRQSGTELYVRVMVEGENYSQVSKAAHHIAETIKLL</sequence>
<dbReference type="Proteomes" id="UP000298773">
    <property type="component" value="Chromosome"/>
</dbReference>
<feature type="domain" description="Alpha-D-phosphohexomutase alpha/beta/alpha" evidence="10">
    <location>
        <begin position="258"/>
        <end position="364"/>
    </location>
</feature>
<dbReference type="GO" id="GO:0004615">
    <property type="term" value="F:phosphomannomutase activity"/>
    <property type="evidence" value="ECO:0007669"/>
    <property type="project" value="TreeGrafter"/>
</dbReference>
<dbReference type="NCBIfam" id="NF008139">
    <property type="entry name" value="PRK10887.1"/>
    <property type="match status" value="1"/>
</dbReference>
<feature type="binding site" evidence="6">
    <location>
        <position position="243"/>
    </location>
    <ligand>
        <name>Mg(2+)</name>
        <dbReference type="ChEBI" id="CHEBI:18420"/>
    </ligand>
</feature>
<dbReference type="AlphaFoldDB" id="A0A4D6XYS8"/>
<evidence type="ECO:0000259" key="7">
    <source>
        <dbReference type="Pfam" id="PF00408"/>
    </source>
</evidence>
<comment type="catalytic activity">
    <reaction evidence="6">
        <text>alpha-D-glucosamine 1-phosphate = D-glucosamine 6-phosphate</text>
        <dbReference type="Rhea" id="RHEA:23424"/>
        <dbReference type="ChEBI" id="CHEBI:58516"/>
        <dbReference type="ChEBI" id="CHEBI:58725"/>
        <dbReference type="EC" id="5.4.2.10"/>
    </reaction>
</comment>
<evidence type="ECO:0000256" key="6">
    <source>
        <dbReference type="HAMAP-Rule" id="MF_01554"/>
    </source>
</evidence>
<evidence type="ECO:0000259" key="10">
    <source>
        <dbReference type="Pfam" id="PF02880"/>
    </source>
</evidence>
<dbReference type="Pfam" id="PF02878">
    <property type="entry name" value="PGM_PMM_I"/>
    <property type="match status" value="1"/>
</dbReference>
<gene>
    <name evidence="6" type="primary">glmM</name>
    <name evidence="11" type="ORF">D9V69_01895</name>
</gene>
<dbReference type="Pfam" id="PF02879">
    <property type="entry name" value="PGM_PMM_II"/>
    <property type="match status" value="1"/>
</dbReference>
<dbReference type="PANTHER" id="PTHR42946:SF1">
    <property type="entry name" value="PHOSPHOGLUCOMUTASE (ALPHA-D-GLUCOSE-1,6-BISPHOSPHATE-DEPENDENT)"/>
    <property type="match status" value="1"/>
</dbReference>
<dbReference type="SUPFAM" id="SSF53738">
    <property type="entry name" value="Phosphoglucomutase, first 3 domains"/>
    <property type="match status" value="3"/>
</dbReference>
<dbReference type="GO" id="GO:0005975">
    <property type="term" value="P:carbohydrate metabolic process"/>
    <property type="evidence" value="ECO:0007669"/>
    <property type="project" value="InterPro"/>
</dbReference>
<dbReference type="EC" id="5.4.2.10" evidence="6"/>
<keyword evidence="3 6" id="KW-0479">Metal-binding</keyword>
<feature type="modified residue" description="Phosphoserine" evidence="6">
    <location>
        <position position="102"/>
    </location>
</feature>
<dbReference type="GO" id="GO:0000287">
    <property type="term" value="F:magnesium ion binding"/>
    <property type="evidence" value="ECO:0007669"/>
    <property type="project" value="UniProtKB-UniRule"/>
</dbReference>
<evidence type="ECO:0000259" key="8">
    <source>
        <dbReference type="Pfam" id="PF02878"/>
    </source>
</evidence>
<accession>A0A4D6XYS8</accession>
<comment type="function">
    <text evidence="6">Catalyzes the conversion of glucosamine-6-phosphate to glucosamine-1-phosphate.</text>
</comment>
<dbReference type="InterPro" id="IPR005843">
    <property type="entry name" value="A-D-PHexomutase_C"/>
</dbReference>
<organism evidence="11 12">
    <name type="scientific">Buchnera aphidicola</name>
    <name type="common">Hyadaphis tataricae</name>
    <dbReference type="NCBI Taxonomy" id="1241859"/>
    <lineage>
        <taxon>Bacteria</taxon>
        <taxon>Pseudomonadati</taxon>
        <taxon>Pseudomonadota</taxon>
        <taxon>Gammaproteobacteria</taxon>
        <taxon>Enterobacterales</taxon>
        <taxon>Erwiniaceae</taxon>
        <taxon>Buchnera</taxon>
    </lineage>
</organism>
<keyword evidence="5 6" id="KW-0413">Isomerase</keyword>
<dbReference type="FunFam" id="3.40.120.10:FF:000001">
    <property type="entry name" value="Phosphoglucosamine mutase"/>
    <property type="match status" value="1"/>
</dbReference>
<feature type="binding site" description="via phosphate group" evidence="6">
    <location>
        <position position="102"/>
    </location>
    <ligand>
        <name>Mg(2+)</name>
        <dbReference type="ChEBI" id="CHEBI:18420"/>
    </ligand>
</feature>
<dbReference type="InterPro" id="IPR005844">
    <property type="entry name" value="A-D-PHexomutase_a/b/a-I"/>
</dbReference>
<comment type="cofactor">
    <cofactor evidence="6">
        <name>Mg(2+)</name>
        <dbReference type="ChEBI" id="CHEBI:18420"/>
    </cofactor>
    <text evidence="6">Binds 1 Mg(2+) ion per subunit.</text>
</comment>
<feature type="active site" description="Phosphoserine intermediate" evidence="6">
    <location>
        <position position="102"/>
    </location>
</feature>
<feature type="binding site" evidence="6">
    <location>
        <position position="245"/>
    </location>
    <ligand>
        <name>Mg(2+)</name>
        <dbReference type="ChEBI" id="CHEBI:18420"/>
    </ligand>
</feature>
<dbReference type="InterPro" id="IPR005841">
    <property type="entry name" value="Alpha-D-phosphohexomutase_SF"/>
</dbReference>
<dbReference type="CDD" id="cd05802">
    <property type="entry name" value="GlmM"/>
    <property type="match status" value="1"/>
</dbReference>
<keyword evidence="4 6" id="KW-0460">Magnesium</keyword>
<feature type="binding site" evidence="6">
    <location>
        <position position="241"/>
    </location>
    <ligand>
        <name>Mg(2+)</name>
        <dbReference type="ChEBI" id="CHEBI:18420"/>
    </ligand>
</feature>
<dbReference type="SUPFAM" id="SSF55957">
    <property type="entry name" value="Phosphoglucomutase, C-terminal domain"/>
    <property type="match status" value="1"/>
</dbReference>
<dbReference type="RefSeq" id="WP_158356643.1">
    <property type="nucleotide sequence ID" value="NZ_CP034873.1"/>
</dbReference>
<dbReference type="InterPro" id="IPR005845">
    <property type="entry name" value="A-D-PHexomutase_a/b/a-II"/>
</dbReference>
<evidence type="ECO:0000256" key="5">
    <source>
        <dbReference type="ARBA" id="ARBA00023235"/>
    </source>
</evidence>
<evidence type="ECO:0000259" key="9">
    <source>
        <dbReference type="Pfam" id="PF02879"/>
    </source>
</evidence>
<dbReference type="FunFam" id="3.40.120.10:FF:000003">
    <property type="entry name" value="Phosphoglucosamine mutase"/>
    <property type="match status" value="1"/>
</dbReference>
<feature type="domain" description="Alpha-D-phosphohexomutase alpha/beta/alpha" evidence="8">
    <location>
        <begin position="5"/>
        <end position="137"/>
    </location>
</feature>
<dbReference type="Pfam" id="PF00408">
    <property type="entry name" value="PGM_PMM_IV"/>
    <property type="match status" value="1"/>
</dbReference>
<dbReference type="GO" id="GO:0009252">
    <property type="term" value="P:peptidoglycan biosynthetic process"/>
    <property type="evidence" value="ECO:0007669"/>
    <property type="project" value="TreeGrafter"/>
</dbReference>
<evidence type="ECO:0000256" key="4">
    <source>
        <dbReference type="ARBA" id="ARBA00022842"/>
    </source>
</evidence>
<dbReference type="HAMAP" id="MF_01554_B">
    <property type="entry name" value="GlmM_B"/>
    <property type="match status" value="1"/>
</dbReference>
<feature type="domain" description="Alpha-D-phosphohexomutase alpha/beta/alpha" evidence="9">
    <location>
        <begin position="157"/>
        <end position="254"/>
    </location>
</feature>
<name>A0A4D6XYS8_9GAMM</name>
<reference evidence="11 12" key="1">
    <citation type="submission" date="2018-12" db="EMBL/GenBank/DDBJ databases">
        <authorList>
            <person name="Chong R.A."/>
        </authorList>
    </citation>
    <scope>NUCLEOTIDE SEQUENCE [LARGE SCALE GENOMIC DNA]</scope>
    <source>
        <strain evidence="11 12">Hta</strain>
    </source>
</reference>
<keyword evidence="2 6" id="KW-0597">Phosphoprotein</keyword>
<dbReference type="GO" id="GO:0008966">
    <property type="term" value="F:phosphoglucosamine mutase activity"/>
    <property type="evidence" value="ECO:0007669"/>
    <property type="project" value="UniProtKB-UniRule"/>
</dbReference>
<evidence type="ECO:0000256" key="2">
    <source>
        <dbReference type="ARBA" id="ARBA00022553"/>
    </source>
</evidence>
<dbReference type="InterPro" id="IPR006352">
    <property type="entry name" value="GlmM_bact"/>
</dbReference>
<dbReference type="OrthoDB" id="9803322at2"/>
<dbReference type="EMBL" id="CP034873">
    <property type="protein sequence ID" value="QCI21673.1"/>
    <property type="molecule type" value="Genomic_DNA"/>
</dbReference>
<dbReference type="PRINTS" id="PR00509">
    <property type="entry name" value="PGMPMM"/>
</dbReference>
<evidence type="ECO:0000313" key="11">
    <source>
        <dbReference type="EMBL" id="QCI21673.1"/>
    </source>
</evidence>
<dbReference type="GO" id="GO:0006048">
    <property type="term" value="P:UDP-N-acetylglucosamine biosynthetic process"/>
    <property type="evidence" value="ECO:0007669"/>
    <property type="project" value="TreeGrafter"/>
</dbReference>